<reference evidence="2" key="1">
    <citation type="journal article" date="2018" name="MSphere">
        <title>Fusobacterium Genomics Using MinION and Illumina Sequencing Enables Genome Completion and Correction.</title>
        <authorList>
            <person name="Todd S.M."/>
            <person name="Settlage R.E."/>
            <person name="Lahmers K.K."/>
            <person name="Slade D.J."/>
        </authorList>
    </citation>
    <scope>NUCLEOTIDE SEQUENCE [LARGE SCALE GENOMIC DNA]</scope>
    <source>
        <strain evidence="2">ATCC 9817</strain>
    </source>
</reference>
<accession>A0ABM6TY63</accession>
<dbReference type="GeneID" id="62763815"/>
<organism evidence="1 2">
    <name type="scientific">Fusobacterium mortiferum ATCC 9817</name>
    <dbReference type="NCBI Taxonomy" id="469616"/>
    <lineage>
        <taxon>Bacteria</taxon>
        <taxon>Fusobacteriati</taxon>
        <taxon>Fusobacteriota</taxon>
        <taxon>Fusobacteriia</taxon>
        <taxon>Fusobacteriales</taxon>
        <taxon>Fusobacteriaceae</taxon>
        <taxon>Fusobacterium</taxon>
    </lineage>
</organism>
<dbReference type="Proteomes" id="UP000240258">
    <property type="component" value="Chromosome"/>
</dbReference>
<evidence type="ECO:0000313" key="2">
    <source>
        <dbReference type="Proteomes" id="UP000240258"/>
    </source>
</evidence>
<proteinExistence type="predicted"/>
<protein>
    <recommendedName>
        <fullName evidence="3">SpoVT-AbrB domain-containing protein</fullName>
    </recommendedName>
</protein>
<name>A0ABM6TY63_FUSMR</name>
<dbReference type="EMBL" id="CP028102">
    <property type="protein sequence ID" value="AVQ19358.1"/>
    <property type="molecule type" value="Genomic_DNA"/>
</dbReference>
<keyword evidence="2" id="KW-1185">Reference proteome</keyword>
<evidence type="ECO:0008006" key="3">
    <source>
        <dbReference type="Google" id="ProtNLM"/>
    </source>
</evidence>
<evidence type="ECO:0000313" key="1">
    <source>
        <dbReference type="EMBL" id="AVQ19358.1"/>
    </source>
</evidence>
<gene>
    <name evidence="1" type="ORF">C4N19_09755</name>
</gene>
<dbReference type="RefSeq" id="WP_040493868.1">
    <property type="nucleotide sequence ID" value="NZ_CP028102.1"/>
</dbReference>
<sequence length="61" mass="7146">MLKIEERRLKVTFTKSGAGNFTPRTALPKVWCDKLNITQEEREIIVIFDEKNEQIIVKKAK</sequence>